<evidence type="ECO:0000256" key="11">
    <source>
        <dbReference type="SAM" id="MobiDB-lite"/>
    </source>
</evidence>
<dbReference type="Pfam" id="PF01331">
    <property type="entry name" value="mRNA_cap_enzyme"/>
    <property type="match status" value="1"/>
</dbReference>
<dbReference type="GO" id="GO:0005525">
    <property type="term" value="F:GTP binding"/>
    <property type="evidence" value="ECO:0007669"/>
    <property type="project" value="UniProtKB-KW"/>
</dbReference>
<feature type="compositionally biased region" description="Polar residues" evidence="11">
    <location>
        <begin position="881"/>
        <end position="909"/>
    </location>
</feature>
<feature type="region of interest" description="Disordered" evidence="11">
    <location>
        <begin position="552"/>
        <end position="571"/>
    </location>
</feature>
<evidence type="ECO:0000256" key="5">
    <source>
        <dbReference type="ARBA" id="ARBA00022695"/>
    </source>
</evidence>
<dbReference type="EMBL" id="KV922112">
    <property type="protein sequence ID" value="ORE01627.1"/>
    <property type="molecule type" value="Genomic_DNA"/>
</dbReference>
<feature type="region of interest" description="Disordered" evidence="11">
    <location>
        <begin position="881"/>
        <end position="965"/>
    </location>
</feature>
<feature type="domain" description="mRNA capping enzyme adenylation" evidence="12">
    <location>
        <begin position="47"/>
        <end position="236"/>
    </location>
</feature>
<feature type="compositionally biased region" description="Basic and acidic residues" evidence="11">
    <location>
        <begin position="767"/>
        <end position="776"/>
    </location>
</feature>
<dbReference type="CDD" id="cd07895">
    <property type="entry name" value="Adenylation_mRNA_capping"/>
    <property type="match status" value="1"/>
</dbReference>
<comment type="subcellular location">
    <subcellularLocation>
        <location evidence="1">Nucleus</location>
    </subcellularLocation>
</comment>
<name>A0A1X0QPG6_RHIZD</name>
<dbReference type="SUPFAM" id="SSF56091">
    <property type="entry name" value="DNA ligase/mRNA capping enzyme, catalytic domain"/>
    <property type="match status" value="1"/>
</dbReference>
<dbReference type="PANTHER" id="PTHR10367:SF17">
    <property type="entry name" value="MRNA-CAPPING ENZYME"/>
    <property type="match status" value="1"/>
</dbReference>
<evidence type="ECO:0000256" key="3">
    <source>
        <dbReference type="ARBA" id="ARBA00022664"/>
    </source>
</evidence>
<dbReference type="Gene3D" id="3.30.470.30">
    <property type="entry name" value="DNA ligase/mRNA capping enzyme"/>
    <property type="match status" value="1"/>
</dbReference>
<feature type="region of interest" description="Disordered" evidence="11">
    <location>
        <begin position="763"/>
        <end position="787"/>
    </location>
</feature>
<sequence length="965" mass="110089">MPNSENGQLPEFIGKRVDPTYSKILQQKLKELLHTTNDSINSFPGSQPVCFESKHLIDIEREDYYVCERSDGVRYLLLFVQSPKGPASFLYDRNRYWYYVPNLLFPTRGRENEYLKDTLMDGELVLDVDDKKKTWRYLIFDLMVVNGLSIVQRSFNTRLGMLQQDVIQPLNMGLRNLTETDRPPFSVELKKMERSYGLHLVFDQIPKLKHKTDGIIWTPVKYPYTSGTCQKLLKWKPPESNTVDFRIAARWSKEHKPIYSIEVLSHGVTYKFYDHFQPEPALATEWKSHLPDGRIAEFRYDPNCEVTIVEQGYAPTVRKGGWRFVRFRDDKGIANDENVVKKILNSIKDGVTKEQLLSCMDRVRAAWKAREKGLPMPPLPSKHTLKSPSSDQSKTDSNSTSTLLAAATSSKIIPDTRPSSRQPSSYDDADIPARFTKRKTSEASFSIKKEISEEIDGNLPERKKLKGTITSKGEQLKEFAGVAENDSIANDIQVTKQVEDDHSAQFERTISDSETEYLNELSLNNIDSALQETQADVTATVAMERTLKEAVSVKHSPLQSPNNESSTQEKHNLPADIQKKVENIPDTTAQTSSLLEHVTERRPSHTRRLASSLSAKQQLKNVSGMCSSTYSSLVSKEQETIRSSDCLKDQGVASKRVSSPLFEAYPATSQNKSDTERDQKSIRVQQACSFEGLPESKMTTATATTIANVSYTSTPNSDMQYFEQEQGRSANSHAFIKVPPMSQNIEYKPRSSSLSNIHHLLSSSEELGEKNKRNNSKDISNANDEYKSDAFVHPKKAKMKARPQLHHITQQSSSSVPIEHEQVDRTDHQYQQQHLSYLQKHTQKAFYTPVQFINFHAERRTQQGLNPRKDQFLIFQSENNVQPLSTQPKQRSYSNIWKTNNNVSNSRSDYQPYPHEPKSPQQSKGDNDPANRDYYRYGQQVAHTTSQREKPKSSNIKSKLDFILN</sequence>
<feature type="compositionally biased region" description="Low complexity" evidence="11">
    <location>
        <begin position="399"/>
        <end position="410"/>
    </location>
</feature>
<dbReference type="InterPro" id="IPR051029">
    <property type="entry name" value="mRNA_Capping_Enz/RNA_Phosphat"/>
</dbReference>
<dbReference type="Pfam" id="PF03919">
    <property type="entry name" value="mRNA_cap_C"/>
    <property type="match status" value="1"/>
</dbReference>
<dbReference type="GO" id="GO:0005524">
    <property type="term" value="F:ATP binding"/>
    <property type="evidence" value="ECO:0007669"/>
    <property type="project" value="InterPro"/>
</dbReference>
<feature type="compositionally biased region" description="Basic and acidic residues" evidence="11">
    <location>
        <begin position="925"/>
        <end position="935"/>
    </location>
</feature>
<feature type="domain" description="mRNA capping enzyme C-terminal" evidence="13">
    <location>
        <begin position="241"/>
        <end position="357"/>
    </location>
</feature>
<evidence type="ECO:0000256" key="10">
    <source>
        <dbReference type="ARBA" id="ARBA00044624"/>
    </source>
</evidence>
<evidence type="ECO:0000313" key="14">
    <source>
        <dbReference type="EMBL" id="ORE01627.1"/>
    </source>
</evidence>
<dbReference type="GO" id="GO:0004484">
    <property type="term" value="F:mRNA guanylyltransferase activity"/>
    <property type="evidence" value="ECO:0007669"/>
    <property type="project" value="UniProtKB-EC"/>
</dbReference>
<dbReference type="InterPro" id="IPR013846">
    <property type="entry name" value="mRNA_cap_enzyme_C"/>
</dbReference>
<keyword evidence="4" id="KW-0808">Transferase</keyword>
<keyword evidence="3" id="KW-0507">mRNA processing</keyword>
<reference evidence="14" key="1">
    <citation type="journal article" date="2016" name="Proc. Natl. Acad. Sci. U.S.A.">
        <title>Lipid metabolic changes in an early divergent fungus govern the establishment of a mutualistic symbiosis with endobacteria.</title>
        <authorList>
            <person name="Lastovetsky O.A."/>
            <person name="Gaspar M.L."/>
            <person name="Mondo S.J."/>
            <person name="LaButti K.M."/>
            <person name="Sandor L."/>
            <person name="Grigoriev I.V."/>
            <person name="Henry S.A."/>
            <person name="Pawlowska T.E."/>
        </authorList>
    </citation>
    <scope>NUCLEOTIDE SEQUENCE [LARGE SCALE GENOMIC DNA]</scope>
    <source>
        <strain evidence="14">ATCC 52814</strain>
    </source>
</reference>
<dbReference type="GO" id="GO:0005634">
    <property type="term" value="C:nucleus"/>
    <property type="evidence" value="ECO:0007669"/>
    <property type="project" value="UniProtKB-SubCell"/>
</dbReference>
<evidence type="ECO:0000256" key="9">
    <source>
        <dbReference type="ARBA" id="ARBA00023242"/>
    </source>
</evidence>
<dbReference type="Proteomes" id="UP000242414">
    <property type="component" value="Unassembled WGS sequence"/>
</dbReference>
<evidence type="ECO:0000256" key="6">
    <source>
        <dbReference type="ARBA" id="ARBA00022741"/>
    </source>
</evidence>
<feature type="compositionally biased region" description="Polar residues" evidence="11">
    <location>
        <begin position="386"/>
        <end position="398"/>
    </location>
</feature>
<protein>
    <recommendedName>
        <fullName evidence="2">mRNA guanylyltransferase</fullName>
        <ecNumber evidence="2">2.7.7.50</ecNumber>
    </recommendedName>
</protein>
<keyword evidence="9" id="KW-0539">Nucleus</keyword>
<evidence type="ECO:0000256" key="8">
    <source>
        <dbReference type="ARBA" id="ARBA00023134"/>
    </source>
</evidence>
<dbReference type="PANTHER" id="PTHR10367">
    <property type="entry name" value="MRNA-CAPPING ENZYME"/>
    <property type="match status" value="1"/>
</dbReference>
<evidence type="ECO:0000256" key="7">
    <source>
        <dbReference type="ARBA" id="ARBA00023042"/>
    </source>
</evidence>
<dbReference type="GO" id="GO:0006370">
    <property type="term" value="P:7-methylguanosine mRNA capping"/>
    <property type="evidence" value="ECO:0007669"/>
    <property type="project" value="UniProtKB-KW"/>
</dbReference>
<feature type="region of interest" description="Disordered" evidence="11">
    <location>
        <begin position="370"/>
        <end position="443"/>
    </location>
</feature>
<accession>A0A1X0QPG6</accession>
<evidence type="ECO:0000259" key="12">
    <source>
        <dbReference type="Pfam" id="PF01331"/>
    </source>
</evidence>
<dbReference type="InterPro" id="IPR001339">
    <property type="entry name" value="mRNA_cap_enzyme_adenylation"/>
</dbReference>
<keyword evidence="6" id="KW-0547">Nucleotide-binding</keyword>
<evidence type="ECO:0000256" key="4">
    <source>
        <dbReference type="ARBA" id="ARBA00022679"/>
    </source>
</evidence>
<dbReference type="OrthoDB" id="200924at2759"/>
<organism evidence="14">
    <name type="scientific">Rhizopus microsporus var. microsporus</name>
    <dbReference type="NCBI Taxonomy" id="86635"/>
    <lineage>
        <taxon>Eukaryota</taxon>
        <taxon>Fungi</taxon>
        <taxon>Fungi incertae sedis</taxon>
        <taxon>Mucoromycota</taxon>
        <taxon>Mucoromycotina</taxon>
        <taxon>Mucoromycetes</taxon>
        <taxon>Mucorales</taxon>
        <taxon>Mucorineae</taxon>
        <taxon>Rhizopodaceae</taxon>
        <taxon>Rhizopus</taxon>
    </lineage>
</organism>
<evidence type="ECO:0000256" key="2">
    <source>
        <dbReference type="ARBA" id="ARBA00012475"/>
    </source>
</evidence>
<proteinExistence type="predicted"/>
<evidence type="ECO:0000259" key="13">
    <source>
        <dbReference type="Pfam" id="PF03919"/>
    </source>
</evidence>
<gene>
    <name evidence="14" type="ORF">BCV72DRAFT_339277</name>
</gene>
<comment type="catalytic activity">
    <reaction evidence="10">
        <text>a 5'-end diphospho-ribonucleoside in mRNA + GTP + H(+) = a 5'-end (5'-triphosphoguanosine)-ribonucleoside in mRNA + diphosphate</text>
        <dbReference type="Rhea" id="RHEA:67012"/>
        <dbReference type="Rhea" id="RHEA-COMP:17165"/>
        <dbReference type="Rhea" id="RHEA-COMP:17166"/>
        <dbReference type="ChEBI" id="CHEBI:15378"/>
        <dbReference type="ChEBI" id="CHEBI:33019"/>
        <dbReference type="ChEBI" id="CHEBI:37565"/>
        <dbReference type="ChEBI" id="CHEBI:167616"/>
        <dbReference type="ChEBI" id="CHEBI:167617"/>
        <dbReference type="EC" id="2.7.7.50"/>
    </reaction>
    <physiologicalReaction direction="left-to-right" evidence="10">
        <dbReference type="Rhea" id="RHEA:67013"/>
    </physiologicalReaction>
</comment>
<feature type="region of interest" description="Disordered" evidence="11">
    <location>
        <begin position="596"/>
        <end position="615"/>
    </location>
</feature>
<dbReference type="EC" id="2.7.7.50" evidence="2"/>
<dbReference type="InterPro" id="IPR012340">
    <property type="entry name" value="NA-bd_OB-fold"/>
</dbReference>
<dbReference type="SUPFAM" id="SSF50249">
    <property type="entry name" value="Nucleic acid-binding proteins"/>
    <property type="match status" value="1"/>
</dbReference>
<feature type="compositionally biased region" description="Polar residues" evidence="11">
    <location>
        <begin position="557"/>
        <end position="566"/>
    </location>
</feature>
<evidence type="ECO:0000256" key="1">
    <source>
        <dbReference type="ARBA" id="ARBA00004123"/>
    </source>
</evidence>
<keyword evidence="5" id="KW-0548">Nucleotidyltransferase</keyword>
<dbReference type="Gene3D" id="2.40.50.140">
    <property type="entry name" value="Nucleic acid-binding proteins"/>
    <property type="match status" value="1"/>
</dbReference>
<keyword evidence="7" id="KW-0506">mRNA capping</keyword>
<keyword evidence="8" id="KW-0342">GTP-binding</keyword>
<dbReference type="VEuPathDB" id="FungiDB:BCV72DRAFT_339277"/>
<dbReference type="AlphaFoldDB" id="A0A1X0QPG6"/>